<evidence type="ECO:0000313" key="1">
    <source>
        <dbReference type="EMBL" id="CAA9290990.1"/>
    </source>
</evidence>
<gene>
    <name evidence="1" type="ORF">AVDCRST_MAG93-3891</name>
</gene>
<dbReference type="AlphaFoldDB" id="A0A6J4JYF1"/>
<accession>A0A6J4JYF1</accession>
<dbReference type="EMBL" id="CADCTR010001323">
    <property type="protein sequence ID" value="CAA9290990.1"/>
    <property type="molecule type" value="Genomic_DNA"/>
</dbReference>
<organism evidence="1">
    <name type="scientific">uncultured Chloroflexia bacterium</name>
    <dbReference type="NCBI Taxonomy" id="1672391"/>
    <lineage>
        <taxon>Bacteria</taxon>
        <taxon>Bacillati</taxon>
        <taxon>Chloroflexota</taxon>
        <taxon>Chloroflexia</taxon>
        <taxon>environmental samples</taxon>
    </lineage>
</organism>
<sequence length="41" mass="4719">MMPNYAIVEEDWRSWPTRDVMTNSSLPTACVNVARRSASYI</sequence>
<reference evidence="1" key="1">
    <citation type="submission" date="2020-02" db="EMBL/GenBank/DDBJ databases">
        <authorList>
            <person name="Meier V. D."/>
        </authorList>
    </citation>
    <scope>NUCLEOTIDE SEQUENCE</scope>
    <source>
        <strain evidence="1">AVDCRST_MAG93</strain>
    </source>
</reference>
<proteinExistence type="predicted"/>
<name>A0A6J4JYF1_9CHLR</name>
<protein>
    <submittedName>
        <fullName evidence="1">Uncharacterized protein</fullName>
    </submittedName>
</protein>